<dbReference type="Pfam" id="PF01522">
    <property type="entry name" value="Polysacc_deac_1"/>
    <property type="match status" value="1"/>
</dbReference>
<organism evidence="4 5">
    <name type="scientific">Nitrosomonas halophila</name>
    <dbReference type="NCBI Taxonomy" id="44576"/>
    <lineage>
        <taxon>Bacteria</taxon>
        <taxon>Pseudomonadati</taxon>
        <taxon>Pseudomonadota</taxon>
        <taxon>Betaproteobacteria</taxon>
        <taxon>Nitrosomonadales</taxon>
        <taxon>Nitrosomonadaceae</taxon>
        <taxon>Nitrosomonas</taxon>
    </lineage>
</organism>
<keyword evidence="5" id="KW-1185">Reference proteome</keyword>
<evidence type="ECO:0000259" key="3">
    <source>
        <dbReference type="PROSITE" id="PS51677"/>
    </source>
</evidence>
<protein>
    <submittedName>
        <fullName evidence="4">Peptidoglycan/xylan/chitin deacetylase, PgdA/CDA1 family</fullName>
    </submittedName>
</protein>
<dbReference type="GO" id="GO:0016810">
    <property type="term" value="F:hydrolase activity, acting on carbon-nitrogen (but not peptide) bonds"/>
    <property type="evidence" value="ECO:0007669"/>
    <property type="project" value="InterPro"/>
</dbReference>
<dbReference type="InterPro" id="IPR051398">
    <property type="entry name" value="Polysacch_Deacetylase"/>
</dbReference>
<keyword evidence="2" id="KW-0732">Signal</keyword>
<dbReference type="InterPro" id="IPR011330">
    <property type="entry name" value="Glyco_hydro/deAcase_b/a-brl"/>
</dbReference>
<gene>
    <name evidence="4" type="ORF">SAMN05421881_10305</name>
</gene>
<evidence type="ECO:0000313" key="5">
    <source>
        <dbReference type="Proteomes" id="UP000198640"/>
    </source>
</evidence>
<dbReference type="PANTHER" id="PTHR34216:SF3">
    <property type="entry name" value="POLY-BETA-1,6-N-ACETYL-D-GLUCOSAMINE N-DEACETYLASE"/>
    <property type="match status" value="1"/>
</dbReference>
<dbReference type="STRING" id="44576.SAMN05421881_10305"/>
<dbReference type="InterPro" id="IPR002509">
    <property type="entry name" value="NODB_dom"/>
</dbReference>
<dbReference type="GO" id="GO:0005576">
    <property type="term" value="C:extracellular region"/>
    <property type="evidence" value="ECO:0007669"/>
    <property type="project" value="UniProtKB-SubCell"/>
</dbReference>
<accession>A0A1H3J2Z2</accession>
<dbReference type="CDD" id="cd10918">
    <property type="entry name" value="CE4_NodB_like_5s_6s"/>
    <property type="match status" value="1"/>
</dbReference>
<sequence length="314" mass="35145">MNFFSTLFHSKIKLSILIYHRVLPESDPLFGSGGDIVDFGLQLKYLVRNFKVLPLFEAVNRLRDGTLPARAACITFDDGYADNEAIALPLLNKFGLPATFFIAAGFLDGGRMWNDTVIESFRHAQGNTIDLREIDLGLHTITTLPDRRQALFATIDALKYMDPKLRQTQVEKLANLIAADLPDDLMMTADQVRTLHRNGMEIGGHTMNHPILARLDDASARIEIAEGKAKLEAITGAPVRFFAYPNGKPGKDYLPAHVAMLKELGFEAAVSTAWGAARHGSDMYQLPRFTPWDKSEFFYVLRMLRNMMQAVQTV</sequence>
<dbReference type="PROSITE" id="PS51677">
    <property type="entry name" value="NODB"/>
    <property type="match status" value="1"/>
</dbReference>
<comment type="subcellular location">
    <subcellularLocation>
        <location evidence="1">Secreted</location>
    </subcellularLocation>
</comment>
<dbReference type="PANTHER" id="PTHR34216">
    <property type="match status" value="1"/>
</dbReference>
<dbReference type="OrthoDB" id="9814639at2"/>
<evidence type="ECO:0000256" key="2">
    <source>
        <dbReference type="ARBA" id="ARBA00022729"/>
    </source>
</evidence>
<reference evidence="4 5" key="1">
    <citation type="submission" date="2016-10" db="EMBL/GenBank/DDBJ databases">
        <authorList>
            <person name="de Groot N.N."/>
        </authorList>
    </citation>
    <scope>NUCLEOTIDE SEQUENCE [LARGE SCALE GENOMIC DNA]</scope>
    <source>
        <strain evidence="4 5">Nm1</strain>
    </source>
</reference>
<dbReference type="AlphaFoldDB" id="A0A1H3J2Z2"/>
<proteinExistence type="predicted"/>
<dbReference type="EMBL" id="FNOY01000030">
    <property type="protein sequence ID" value="SDY34167.1"/>
    <property type="molecule type" value="Genomic_DNA"/>
</dbReference>
<evidence type="ECO:0000313" key="4">
    <source>
        <dbReference type="EMBL" id="SDY34167.1"/>
    </source>
</evidence>
<dbReference type="Gene3D" id="3.20.20.370">
    <property type="entry name" value="Glycoside hydrolase/deacetylase"/>
    <property type="match status" value="1"/>
</dbReference>
<evidence type="ECO:0000256" key="1">
    <source>
        <dbReference type="ARBA" id="ARBA00004613"/>
    </source>
</evidence>
<dbReference type="Proteomes" id="UP000198640">
    <property type="component" value="Unassembled WGS sequence"/>
</dbReference>
<dbReference type="GO" id="GO:0005975">
    <property type="term" value="P:carbohydrate metabolic process"/>
    <property type="evidence" value="ECO:0007669"/>
    <property type="project" value="InterPro"/>
</dbReference>
<feature type="domain" description="NodB homology" evidence="3">
    <location>
        <begin position="70"/>
        <end position="314"/>
    </location>
</feature>
<dbReference type="SUPFAM" id="SSF88713">
    <property type="entry name" value="Glycoside hydrolase/deacetylase"/>
    <property type="match status" value="1"/>
</dbReference>
<name>A0A1H3J2Z2_9PROT</name>